<dbReference type="Pfam" id="PF01243">
    <property type="entry name" value="PNPOx_N"/>
    <property type="match status" value="1"/>
</dbReference>
<evidence type="ECO:0000259" key="1">
    <source>
        <dbReference type="Pfam" id="PF01243"/>
    </source>
</evidence>
<organism evidence="2 3">
    <name type="scientific">Candidatus Desulfovibrio kirbyi</name>
    <dbReference type="NCBI Taxonomy" id="2696086"/>
    <lineage>
        <taxon>Bacteria</taxon>
        <taxon>Pseudomonadati</taxon>
        <taxon>Thermodesulfobacteriota</taxon>
        <taxon>Desulfovibrionia</taxon>
        <taxon>Desulfovibrionales</taxon>
        <taxon>Desulfovibrionaceae</taxon>
        <taxon>Desulfovibrio</taxon>
    </lineage>
</organism>
<dbReference type="EMBL" id="BLLL01000002">
    <property type="protein sequence ID" value="GFH62443.1"/>
    <property type="molecule type" value="Genomic_DNA"/>
</dbReference>
<feature type="domain" description="Pyridoxamine 5'-phosphate oxidase N-terminal" evidence="1">
    <location>
        <begin position="2"/>
        <end position="113"/>
    </location>
</feature>
<dbReference type="InterPro" id="IPR012349">
    <property type="entry name" value="Split_barrel_FMN-bd"/>
</dbReference>
<dbReference type="InterPro" id="IPR011576">
    <property type="entry name" value="Pyridox_Oxase_N"/>
</dbReference>
<proteinExistence type="predicted"/>
<reference evidence="2 3" key="1">
    <citation type="journal article" date="2020" name="ISME J.">
        <title>Parallel Reductive Genome Evolution in Desulfovibrio Ectosymbionts Independently Acquired by Trichonympha Protists in the Termite Gut.</title>
        <authorList>
            <person name="Takeuchi M."/>
            <person name="Kuwahara H."/>
            <person name="Murakami T."/>
            <person name="Takahashi K."/>
            <person name="Kajitani R."/>
            <person name="Toyoda A."/>
            <person name="Itoh T."/>
            <person name="Ohkuma M."/>
            <person name="Hongoh Y."/>
        </authorList>
    </citation>
    <scope>NUCLEOTIDE SEQUENCE [LARGE SCALE GENOMIC DNA]</scope>
    <source>
        <strain evidence="2">ZnDsv-02</strain>
    </source>
</reference>
<evidence type="ECO:0000313" key="2">
    <source>
        <dbReference type="EMBL" id="GFH62443.1"/>
    </source>
</evidence>
<dbReference type="AlphaFoldDB" id="A0A6L2R4J8"/>
<gene>
    <name evidence="2" type="ORF">ZNDK_0214</name>
</gene>
<sequence>MQEVYEFIKSCGHYFLATVDGDQPRVRPFGTVAIFESKLYIQTGKSKDVFKQMARNPKIEICAYDGKGNWILVQAVVVNDDRREAKQFMLDSYPDLKKMYSADDGNTQVLYLKDAKARYYSFSGGSKIVEF</sequence>
<dbReference type="Proteomes" id="UP000505077">
    <property type="component" value="Unassembled WGS sequence"/>
</dbReference>
<name>A0A6L2R4J8_9BACT</name>
<accession>A0A6L2R4J8</accession>
<protein>
    <recommendedName>
        <fullName evidence="1">Pyridoxamine 5'-phosphate oxidase N-terminal domain-containing protein</fullName>
    </recommendedName>
</protein>
<comment type="caution">
    <text evidence="2">The sequence shown here is derived from an EMBL/GenBank/DDBJ whole genome shotgun (WGS) entry which is preliminary data.</text>
</comment>
<dbReference type="Gene3D" id="2.30.110.10">
    <property type="entry name" value="Electron Transport, Fmn-binding Protein, Chain A"/>
    <property type="match status" value="1"/>
</dbReference>
<evidence type="ECO:0000313" key="3">
    <source>
        <dbReference type="Proteomes" id="UP000505077"/>
    </source>
</evidence>
<dbReference type="SUPFAM" id="SSF50475">
    <property type="entry name" value="FMN-binding split barrel"/>
    <property type="match status" value="1"/>
</dbReference>